<keyword evidence="9" id="KW-1185">Reference proteome</keyword>
<evidence type="ECO:0000256" key="6">
    <source>
        <dbReference type="PROSITE-ProRule" id="PRU00221"/>
    </source>
</evidence>
<dbReference type="Gene3D" id="2.130.10.10">
    <property type="entry name" value="YVTN repeat-like/Quinoprotein amine dehydrogenase"/>
    <property type="match status" value="1"/>
</dbReference>
<dbReference type="PROSITE" id="PS50082">
    <property type="entry name" value="WD_REPEATS_2"/>
    <property type="match status" value="2"/>
</dbReference>
<protein>
    <submittedName>
        <fullName evidence="8">WD40-repeat-containing domain protein</fullName>
    </submittedName>
</protein>
<comment type="similarity">
    <text evidence="1">Belongs to the WD repeat ESC family.</text>
</comment>
<evidence type="ECO:0000256" key="5">
    <source>
        <dbReference type="ARBA" id="ARBA00023163"/>
    </source>
</evidence>
<evidence type="ECO:0000256" key="2">
    <source>
        <dbReference type="ARBA" id="ARBA00022574"/>
    </source>
</evidence>
<feature type="repeat" description="WD" evidence="6">
    <location>
        <begin position="164"/>
        <end position="198"/>
    </location>
</feature>
<evidence type="ECO:0000256" key="4">
    <source>
        <dbReference type="ARBA" id="ARBA00023015"/>
    </source>
</evidence>
<dbReference type="SMART" id="SM00320">
    <property type="entry name" value="WD40"/>
    <property type="match status" value="3"/>
</dbReference>
<name>A0A9P7EM19_9AGAM</name>
<reference evidence="8" key="1">
    <citation type="journal article" date="2020" name="New Phytol.">
        <title>Comparative genomics reveals dynamic genome evolution in host specialist ectomycorrhizal fungi.</title>
        <authorList>
            <person name="Lofgren L.A."/>
            <person name="Nguyen N.H."/>
            <person name="Vilgalys R."/>
            <person name="Ruytinx J."/>
            <person name="Liao H.L."/>
            <person name="Branco S."/>
            <person name="Kuo A."/>
            <person name="LaButti K."/>
            <person name="Lipzen A."/>
            <person name="Andreopoulos W."/>
            <person name="Pangilinan J."/>
            <person name="Riley R."/>
            <person name="Hundley H."/>
            <person name="Na H."/>
            <person name="Barry K."/>
            <person name="Grigoriev I.V."/>
            <person name="Stajich J.E."/>
            <person name="Kennedy P.G."/>
        </authorList>
    </citation>
    <scope>NUCLEOTIDE SEQUENCE</scope>
    <source>
        <strain evidence="8">MN1</strain>
    </source>
</reference>
<dbReference type="RefSeq" id="XP_041199128.1">
    <property type="nucleotide sequence ID" value="XM_041339212.1"/>
</dbReference>
<evidence type="ECO:0000256" key="1">
    <source>
        <dbReference type="ARBA" id="ARBA00008075"/>
    </source>
</evidence>
<dbReference type="Pfam" id="PF00400">
    <property type="entry name" value="WD40"/>
    <property type="match status" value="2"/>
</dbReference>
<dbReference type="InterPro" id="IPR001680">
    <property type="entry name" value="WD40_rpt"/>
</dbReference>
<evidence type="ECO:0000313" key="8">
    <source>
        <dbReference type="EMBL" id="KAG1825875.1"/>
    </source>
</evidence>
<accession>A0A9P7EM19</accession>
<organism evidence="8 9">
    <name type="scientific">Suillus subaureus</name>
    <dbReference type="NCBI Taxonomy" id="48587"/>
    <lineage>
        <taxon>Eukaryota</taxon>
        <taxon>Fungi</taxon>
        <taxon>Dikarya</taxon>
        <taxon>Basidiomycota</taxon>
        <taxon>Agaricomycotina</taxon>
        <taxon>Agaricomycetes</taxon>
        <taxon>Agaricomycetidae</taxon>
        <taxon>Boletales</taxon>
        <taxon>Suillineae</taxon>
        <taxon>Suillaceae</taxon>
        <taxon>Suillus</taxon>
    </lineage>
</organism>
<dbReference type="PROSITE" id="PS50294">
    <property type="entry name" value="WD_REPEATS_REGION"/>
    <property type="match status" value="1"/>
</dbReference>
<dbReference type="SUPFAM" id="SSF50978">
    <property type="entry name" value="WD40 repeat-like"/>
    <property type="match status" value="1"/>
</dbReference>
<dbReference type="GeneID" id="64633228"/>
<dbReference type="Proteomes" id="UP000807769">
    <property type="component" value="Unassembled WGS sequence"/>
</dbReference>
<evidence type="ECO:0000256" key="7">
    <source>
        <dbReference type="SAM" id="MobiDB-lite"/>
    </source>
</evidence>
<keyword evidence="5" id="KW-0804">Transcription</keyword>
<feature type="region of interest" description="Disordered" evidence="7">
    <location>
        <begin position="1"/>
        <end position="20"/>
    </location>
</feature>
<evidence type="ECO:0000313" key="9">
    <source>
        <dbReference type="Proteomes" id="UP000807769"/>
    </source>
</evidence>
<keyword evidence="4" id="KW-0805">Transcription regulation</keyword>
<dbReference type="PANTHER" id="PTHR10253">
    <property type="entry name" value="POLYCOMB PROTEIN"/>
    <property type="match status" value="1"/>
</dbReference>
<evidence type="ECO:0000256" key="3">
    <source>
        <dbReference type="ARBA" id="ARBA00022737"/>
    </source>
</evidence>
<proteinExistence type="inferred from homology"/>
<gene>
    <name evidence="8" type="ORF">BJ212DRAFT_1475245</name>
</gene>
<feature type="repeat" description="WD" evidence="6">
    <location>
        <begin position="248"/>
        <end position="289"/>
    </location>
</feature>
<comment type="caution">
    <text evidence="8">The sequence shown here is derived from an EMBL/GenBank/DDBJ whole genome shotgun (WGS) entry which is preliminary data.</text>
</comment>
<dbReference type="EMBL" id="JABBWG010000002">
    <property type="protein sequence ID" value="KAG1825875.1"/>
    <property type="molecule type" value="Genomic_DNA"/>
</dbReference>
<sequence length="512" mass="56517">MEEALDDSDQMVANDSNAPWFQDPARPKPFTLFKTVDLDFVEECYCTALFPWSEQSSGTLWYGEKDKELQKGPWKQMISDWSGALAIGTLDSLLVIPLSASRSRKGLSVSVPKQEQNTPGKKTSVMAVGWALLFEAPLEPLIIFSAGSILYVLNPVKGEIIGHLRGHGGPITSIVVHPTHPYLFCTTSRDFTIRIYDLTASPRQGPDNPCWPPSKAPSLGGAPHGLQASEPEGMGVGRCVSVLCGGPSGGHQAAVLSAAFHPTHPLIATCGLDRAVKIWRFSASSSNKFAREDKPLFSSSRIHKARIMSVSWLSTDTLVTHSAPAFMRRRGRKDDIYYEDGTVTIFRWIGFDRFFPAGQNIGGVFRGCSSDYQESSSFTLISTSSLPQQTRHIHITQTFTGDYILALSLPDSVRLYNLANFHPRVIAPDPPERDPPERDIESEFQNVRLDDEEEEEDQPITKFFGISPEPQKWEVLVPGAQGGVQACVLGFGGQLLVTLGKRRVCIWREALR</sequence>
<dbReference type="InterPro" id="IPR051243">
    <property type="entry name" value="PcG_WD-repeat"/>
</dbReference>
<dbReference type="OrthoDB" id="7318948at2759"/>
<dbReference type="InterPro" id="IPR015943">
    <property type="entry name" value="WD40/YVTN_repeat-like_dom_sf"/>
</dbReference>
<dbReference type="AlphaFoldDB" id="A0A9P7EM19"/>
<dbReference type="InterPro" id="IPR036322">
    <property type="entry name" value="WD40_repeat_dom_sf"/>
</dbReference>
<keyword evidence="2 6" id="KW-0853">WD repeat</keyword>
<keyword evidence="3" id="KW-0677">Repeat</keyword>